<evidence type="ECO:0000313" key="3">
    <source>
        <dbReference type="Proteomes" id="UP000005408"/>
    </source>
</evidence>
<sequence length="82" mass="9217">MFKVCVIAISVLTLQVTLSLLYDCPLDLPERCDNGPVCFMPACHAERCTRFPEAICRNYCNSCVARFFIGNMHITPLCGNQQ</sequence>
<feature type="signal peptide" evidence="1">
    <location>
        <begin position="1"/>
        <end position="19"/>
    </location>
</feature>
<name>A0A8W8NZX9_MAGGI</name>
<accession>A0A8W8NZX9</accession>
<dbReference type="EnsemblMetazoa" id="G8974.2">
    <property type="protein sequence ID" value="G8974.2:cds"/>
    <property type="gene ID" value="G8974"/>
</dbReference>
<protein>
    <recommendedName>
        <fullName evidence="4">ShKT domain-containing protein</fullName>
    </recommendedName>
</protein>
<evidence type="ECO:0008006" key="4">
    <source>
        <dbReference type="Google" id="ProtNLM"/>
    </source>
</evidence>
<dbReference type="Proteomes" id="UP000005408">
    <property type="component" value="Unassembled WGS sequence"/>
</dbReference>
<evidence type="ECO:0000256" key="1">
    <source>
        <dbReference type="SAM" id="SignalP"/>
    </source>
</evidence>
<reference evidence="2" key="1">
    <citation type="submission" date="2022-08" db="UniProtKB">
        <authorList>
            <consortium name="EnsemblMetazoa"/>
        </authorList>
    </citation>
    <scope>IDENTIFICATION</scope>
    <source>
        <strain evidence="2">05x7-T-G4-1.051#20</strain>
    </source>
</reference>
<organism evidence="2 3">
    <name type="scientific">Magallana gigas</name>
    <name type="common">Pacific oyster</name>
    <name type="synonym">Crassostrea gigas</name>
    <dbReference type="NCBI Taxonomy" id="29159"/>
    <lineage>
        <taxon>Eukaryota</taxon>
        <taxon>Metazoa</taxon>
        <taxon>Spiralia</taxon>
        <taxon>Lophotrochozoa</taxon>
        <taxon>Mollusca</taxon>
        <taxon>Bivalvia</taxon>
        <taxon>Autobranchia</taxon>
        <taxon>Pteriomorphia</taxon>
        <taxon>Ostreida</taxon>
        <taxon>Ostreoidea</taxon>
        <taxon>Ostreidae</taxon>
        <taxon>Magallana</taxon>
    </lineage>
</organism>
<evidence type="ECO:0000313" key="2">
    <source>
        <dbReference type="EnsemblMetazoa" id="G8974.2:cds"/>
    </source>
</evidence>
<proteinExistence type="predicted"/>
<keyword evidence="1" id="KW-0732">Signal</keyword>
<dbReference type="EnsemblMetazoa" id="G8974.1">
    <property type="protein sequence ID" value="G8974.1:cds"/>
    <property type="gene ID" value="G8974"/>
</dbReference>
<keyword evidence="3" id="KW-1185">Reference proteome</keyword>
<feature type="chain" id="PRO_5042432234" description="ShKT domain-containing protein" evidence="1">
    <location>
        <begin position="20"/>
        <end position="82"/>
    </location>
</feature>
<dbReference type="AlphaFoldDB" id="A0A8W8NZX9"/>